<dbReference type="Proteomes" id="UP001415857">
    <property type="component" value="Unassembled WGS sequence"/>
</dbReference>
<accession>A0AAP0RZ41</accession>
<protein>
    <recommendedName>
        <fullName evidence="5">TraB domain-containing protein</fullName>
    </recommendedName>
</protein>
<evidence type="ECO:0000256" key="2">
    <source>
        <dbReference type="SAM" id="Phobius"/>
    </source>
</evidence>
<keyword evidence="4" id="KW-1185">Reference proteome</keyword>
<dbReference type="PANTHER" id="PTHR21530:SF7">
    <property type="entry name" value="TRAB DOMAIN-CONTAINING PROTEIN"/>
    <property type="match status" value="1"/>
</dbReference>
<keyword evidence="2" id="KW-1133">Transmembrane helix</keyword>
<gene>
    <name evidence="3" type="ORF">L1049_023421</name>
</gene>
<evidence type="ECO:0000256" key="1">
    <source>
        <dbReference type="SAM" id="MobiDB-lite"/>
    </source>
</evidence>
<dbReference type="GO" id="GO:0005741">
    <property type="term" value="C:mitochondrial outer membrane"/>
    <property type="evidence" value="ECO:0007669"/>
    <property type="project" value="TreeGrafter"/>
</dbReference>
<organism evidence="3 4">
    <name type="scientific">Liquidambar formosana</name>
    <name type="common">Formosan gum</name>
    <dbReference type="NCBI Taxonomy" id="63359"/>
    <lineage>
        <taxon>Eukaryota</taxon>
        <taxon>Viridiplantae</taxon>
        <taxon>Streptophyta</taxon>
        <taxon>Embryophyta</taxon>
        <taxon>Tracheophyta</taxon>
        <taxon>Spermatophyta</taxon>
        <taxon>Magnoliopsida</taxon>
        <taxon>eudicotyledons</taxon>
        <taxon>Gunneridae</taxon>
        <taxon>Pentapetalae</taxon>
        <taxon>Saxifragales</taxon>
        <taxon>Altingiaceae</taxon>
        <taxon>Liquidambar</taxon>
    </lineage>
</organism>
<feature type="region of interest" description="Disordered" evidence="1">
    <location>
        <begin position="50"/>
        <end position="98"/>
    </location>
</feature>
<evidence type="ECO:0000313" key="4">
    <source>
        <dbReference type="Proteomes" id="UP001415857"/>
    </source>
</evidence>
<evidence type="ECO:0000313" key="3">
    <source>
        <dbReference type="EMBL" id="KAK9284252.1"/>
    </source>
</evidence>
<reference evidence="3 4" key="1">
    <citation type="journal article" date="2024" name="Plant J.">
        <title>Genome sequences and population genomics reveal climatic adaptation and genomic divergence between two closely related sweetgum species.</title>
        <authorList>
            <person name="Xu W.Q."/>
            <person name="Ren C.Q."/>
            <person name="Zhang X.Y."/>
            <person name="Comes H.P."/>
            <person name="Liu X.H."/>
            <person name="Li Y.G."/>
            <person name="Kettle C.J."/>
            <person name="Jalonen R."/>
            <person name="Gaisberger H."/>
            <person name="Ma Y.Z."/>
            <person name="Qiu Y.X."/>
        </authorList>
    </citation>
    <scope>NUCLEOTIDE SEQUENCE [LARGE SCALE GENOMIC DNA]</scope>
    <source>
        <strain evidence="3">Hangzhou</strain>
    </source>
</reference>
<dbReference type="InterPro" id="IPR002816">
    <property type="entry name" value="TraB/PrgY/GumN_fam"/>
</dbReference>
<dbReference type="EMBL" id="JBBPBK010000005">
    <property type="protein sequence ID" value="KAK9284252.1"/>
    <property type="molecule type" value="Genomic_DNA"/>
</dbReference>
<dbReference type="AlphaFoldDB" id="A0AAP0RZ41"/>
<keyword evidence="2" id="KW-0812">Transmembrane</keyword>
<dbReference type="CDD" id="cd14726">
    <property type="entry name" value="TraB_PrgY-like"/>
    <property type="match status" value="1"/>
</dbReference>
<proteinExistence type="predicted"/>
<keyword evidence="2" id="KW-0472">Membrane</keyword>
<evidence type="ECO:0008006" key="5">
    <source>
        <dbReference type="Google" id="ProtNLM"/>
    </source>
</evidence>
<name>A0AAP0RZ41_LIQFO</name>
<dbReference type="InterPro" id="IPR046345">
    <property type="entry name" value="TraB_PrgY-like"/>
</dbReference>
<feature type="transmembrane region" description="Helical" evidence="2">
    <location>
        <begin position="409"/>
        <end position="430"/>
    </location>
</feature>
<dbReference type="Pfam" id="PF01963">
    <property type="entry name" value="TraB_PrgY_gumN"/>
    <property type="match status" value="1"/>
</dbReference>
<dbReference type="PANTHER" id="PTHR21530">
    <property type="entry name" value="PHEROMONE SHUTDOWN PROTEIN"/>
    <property type="match status" value="1"/>
</dbReference>
<comment type="caution">
    <text evidence="3">The sequence shown here is derived from an EMBL/GenBank/DDBJ whole genome shotgun (WGS) entry which is preliminary data.</text>
</comment>
<sequence>MNRLTRLLTPLTSPESHRFTTLSLRRNPTARFLAGIPCVSLSTQNTLTYKPHRQKCTQSSPSPRRKFTASTIPAGGREPDPHSAAMDSDVPSHSPESDVPAVEDFVHIDNPNPNVESLYDGVDGDDEVRSVDVPVNGEGNDSEQRKVLPEELSRSVVVLSSESTAEGGSCDVYLIGTAHVSQESCREVQAVISFLKPQVVFLELCSSRVAVLTPQNLKVPTMREMVDMWKKKQNMFGILYSWFLAKVASKLEVFPGSEFRVAFEEAMKYGGKVILGDRPVQITLRRTWGKMPLWHKTKLLYSFLFQAVFLPSPEDLNKMLKEMDDIDMLTLVIQEMSKEFPTLMETLVHERDQYMSSTLLRVASEHSSVVAVVGKGHLQGIKKHWQQPVEVKDLLEMPSNKPAVSSVKIITSLGIAVAGVAIISGICLFIKK</sequence>